<dbReference type="Pfam" id="PF13845">
    <property type="entry name" value="Septum_form"/>
    <property type="match status" value="1"/>
</dbReference>
<dbReference type="Proteomes" id="UP000321034">
    <property type="component" value="Unassembled WGS sequence"/>
</dbReference>
<dbReference type="EMBL" id="VRSV01000002">
    <property type="protein sequence ID" value="TXK10344.1"/>
    <property type="molecule type" value="Genomic_DNA"/>
</dbReference>
<name>A0A5C8HZ52_9MICO</name>
<evidence type="ECO:0000256" key="1">
    <source>
        <dbReference type="SAM" id="SignalP"/>
    </source>
</evidence>
<proteinExistence type="predicted"/>
<evidence type="ECO:0000313" key="3">
    <source>
        <dbReference type="EMBL" id="TXK10344.1"/>
    </source>
</evidence>
<keyword evidence="4" id="KW-1185">Reference proteome</keyword>
<gene>
    <name evidence="3" type="ORF">FVP77_16000</name>
</gene>
<evidence type="ECO:0000313" key="4">
    <source>
        <dbReference type="Proteomes" id="UP000321034"/>
    </source>
</evidence>
<dbReference type="RefSeq" id="WP_147895519.1">
    <property type="nucleotide sequence ID" value="NZ_BAAANR010000001.1"/>
</dbReference>
<dbReference type="OrthoDB" id="3628931at2"/>
<feature type="signal peptide" evidence="1">
    <location>
        <begin position="1"/>
        <end position="21"/>
    </location>
</feature>
<reference evidence="3 4" key="1">
    <citation type="submission" date="2019-08" db="EMBL/GenBank/DDBJ databases">
        <authorList>
            <person name="Dong K."/>
        </authorList>
    </citation>
    <scope>NUCLEOTIDE SEQUENCE [LARGE SCALE GENOMIC DNA]</scope>
    <source>
        <strain evidence="3 4">JCM14558</strain>
    </source>
</reference>
<sequence>MRVLARSTFAAIALASVVALGGCSAIQGLIGGGETVARDSDTQEVTEGGTADVFTLKVGDCLQEATSEEVSQVEAVPCSDPHDDEIYYEFTMADGEFPGEDAIYTAADEQCLPQFDTFVGLAYDQSVLDWYPYVPTEGSWTEGGDRVVQCVIYEPNVRTTGSLAGVAR</sequence>
<evidence type="ECO:0000259" key="2">
    <source>
        <dbReference type="Pfam" id="PF13845"/>
    </source>
</evidence>
<comment type="caution">
    <text evidence="3">The sequence shown here is derived from an EMBL/GenBank/DDBJ whole genome shotgun (WGS) entry which is preliminary data.</text>
</comment>
<feature type="domain" description="Septum formation-related" evidence="2">
    <location>
        <begin position="59"/>
        <end position="156"/>
    </location>
</feature>
<accession>A0A5C8HZ52</accession>
<protein>
    <recommendedName>
        <fullName evidence="2">Septum formation-related domain-containing protein</fullName>
    </recommendedName>
</protein>
<dbReference type="PROSITE" id="PS51257">
    <property type="entry name" value="PROKAR_LIPOPROTEIN"/>
    <property type="match status" value="1"/>
</dbReference>
<organism evidence="3 4">
    <name type="scientific">Microbacterium hatanonis</name>
    <dbReference type="NCBI Taxonomy" id="404366"/>
    <lineage>
        <taxon>Bacteria</taxon>
        <taxon>Bacillati</taxon>
        <taxon>Actinomycetota</taxon>
        <taxon>Actinomycetes</taxon>
        <taxon>Micrococcales</taxon>
        <taxon>Microbacteriaceae</taxon>
        <taxon>Microbacterium</taxon>
    </lineage>
</organism>
<feature type="chain" id="PRO_5039585648" description="Septum formation-related domain-containing protein" evidence="1">
    <location>
        <begin position="22"/>
        <end position="168"/>
    </location>
</feature>
<dbReference type="AlphaFoldDB" id="A0A5C8HZ52"/>
<dbReference type="InterPro" id="IPR026004">
    <property type="entry name" value="Septum_form"/>
</dbReference>
<keyword evidence="1" id="KW-0732">Signal</keyword>